<keyword evidence="2" id="KW-1185">Reference proteome</keyword>
<protein>
    <submittedName>
        <fullName evidence="1">Uncharacterized protein</fullName>
    </submittedName>
</protein>
<reference evidence="2" key="1">
    <citation type="submission" date="2016-01" db="EMBL/GenBank/DDBJ databases">
        <title>Draft genome of Chromobacterium sp. F49.</title>
        <authorList>
            <person name="Hong K.W."/>
        </authorList>
    </citation>
    <scope>NUCLEOTIDE SEQUENCE [LARGE SCALE GENOMIC DNA]</scope>
    <source>
        <strain evidence="2">M63</strain>
    </source>
</reference>
<dbReference type="Proteomes" id="UP000076563">
    <property type="component" value="Unassembled WGS sequence"/>
</dbReference>
<organism evidence="1 2">
    <name type="scientific">Paenibacillus elgii</name>
    <dbReference type="NCBI Taxonomy" id="189691"/>
    <lineage>
        <taxon>Bacteria</taxon>
        <taxon>Bacillati</taxon>
        <taxon>Bacillota</taxon>
        <taxon>Bacilli</taxon>
        <taxon>Bacillales</taxon>
        <taxon>Paenibacillaceae</taxon>
        <taxon>Paenibacillus</taxon>
    </lineage>
</organism>
<dbReference type="EMBL" id="LQRA01000057">
    <property type="protein sequence ID" value="KZE78183.1"/>
    <property type="molecule type" value="Genomic_DNA"/>
</dbReference>
<dbReference type="RefSeq" id="WP_063183111.1">
    <property type="nucleotide sequence ID" value="NZ_LQRA01000057.1"/>
</dbReference>
<evidence type="ECO:0000313" key="2">
    <source>
        <dbReference type="Proteomes" id="UP000076563"/>
    </source>
</evidence>
<comment type="caution">
    <text evidence="1">The sequence shown here is derived from an EMBL/GenBank/DDBJ whole genome shotgun (WGS) entry which is preliminary data.</text>
</comment>
<gene>
    <name evidence="1" type="ORF">AV654_19600</name>
</gene>
<accession>A0A163XNK4</accession>
<name>A0A163XNK4_9BACL</name>
<dbReference type="AlphaFoldDB" id="A0A163XNK4"/>
<proteinExistence type="predicted"/>
<evidence type="ECO:0000313" key="1">
    <source>
        <dbReference type="EMBL" id="KZE78183.1"/>
    </source>
</evidence>
<sequence length="162" mass="19377">MEKINLNTHYTIEELSIITGLEMSSFYAFKKELNLRKYILPSNRIGYGAFWKDFEDMLDRSRTYDFMITEYNMYYKEKKKRPTQRQFLDIKETAALINGIGDERSIFTYRRRVRENKIPAYALKSKNIIPIVYIIKLYALPIDSKLEQLISEIIKAPYTFKL</sequence>